<reference evidence="2" key="1">
    <citation type="submission" date="2023-06" db="EMBL/GenBank/DDBJ databases">
        <authorList>
            <person name="Kurt Z."/>
        </authorList>
    </citation>
    <scope>NUCLEOTIDE SEQUENCE</scope>
</reference>
<evidence type="ECO:0000313" key="4">
    <source>
        <dbReference type="Proteomes" id="UP001642409"/>
    </source>
</evidence>
<evidence type="ECO:0000313" key="3">
    <source>
        <dbReference type="EMBL" id="CAL6097617.1"/>
    </source>
</evidence>
<sequence>MFDSFDTACPNMWLAKIIYAFQVFSVILFVIIYYEILLNEQYHNYTNHNQFKYQFGGTTGGIHAEYMLKLNDFPLFDNLFQMISESVGQISSFIYRDVDQYVVKYLTSVILSISLNSQLYRQTVEHSQSRVIQIGENINEINCFGFN</sequence>
<keyword evidence="1" id="KW-0812">Transmembrane</keyword>
<feature type="transmembrane region" description="Helical" evidence="1">
    <location>
        <begin position="12"/>
        <end position="34"/>
    </location>
</feature>
<keyword evidence="1" id="KW-0472">Membrane</keyword>
<dbReference type="EMBL" id="CATOUU010000877">
    <property type="protein sequence ID" value="CAI9956564.1"/>
    <property type="molecule type" value="Genomic_DNA"/>
</dbReference>
<comment type="caution">
    <text evidence="2">The sequence shown here is derived from an EMBL/GenBank/DDBJ whole genome shotgun (WGS) entry which is preliminary data.</text>
</comment>
<keyword evidence="4" id="KW-1185">Reference proteome</keyword>
<dbReference type="AlphaFoldDB" id="A0AA86QC80"/>
<reference evidence="3 4" key="2">
    <citation type="submission" date="2024-07" db="EMBL/GenBank/DDBJ databases">
        <authorList>
            <person name="Akdeniz Z."/>
        </authorList>
    </citation>
    <scope>NUCLEOTIDE SEQUENCE [LARGE SCALE GENOMIC DNA]</scope>
</reference>
<proteinExistence type="predicted"/>
<gene>
    <name evidence="2" type="ORF">HINF_LOCUS44209</name>
    <name evidence="3" type="ORF">HINF_LOCUS69167</name>
</gene>
<accession>A0AA86QC80</accession>
<dbReference type="Proteomes" id="UP001642409">
    <property type="component" value="Unassembled WGS sequence"/>
</dbReference>
<evidence type="ECO:0000256" key="1">
    <source>
        <dbReference type="SAM" id="Phobius"/>
    </source>
</evidence>
<evidence type="ECO:0000313" key="2">
    <source>
        <dbReference type="EMBL" id="CAI9956564.1"/>
    </source>
</evidence>
<keyword evidence="1" id="KW-1133">Transmembrane helix</keyword>
<dbReference type="EMBL" id="CAXDID020000500">
    <property type="protein sequence ID" value="CAL6097617.1"/>
    <property type="molecule type" value="Genomic_DNA"/>
</dbReference>
<name>A0AA86QC80_9EUKA</name>
<organism evidence="2">
    <name type="scientific">Hexamita inflata</name>
    <dbReference type="NCBI Taxonomy" id="28002"/>
    <lineage>
        <taxon>Eukaryota</taxon>
        <taxon>Metamonada</taxon>
        <taxon>Diplomonadida</taxon>
        <taxon>Hexamitidae</taxon>
        <taxon>Hexamitinae</taxon>
        <taxon>Hexamita</taxon>
    </lineage>
</organism>
<protein>
    <submittedName>
        <fullName evidence="3">Hypothetical_protein</fullName>
    </submittedName>
</protein>